<organism evidence="1 2">
    <name type="scientific">Pseudolabrys taiwanensis</name>
    <dbReference type="NCBI Taxonomy" id="331696"/>
    <lineage>
        <taxon>Bacteria</taxon>
        <taxon>Pseudomonadati</taxon>
        <taxon>Pseudomonadota</taxon>
        <taxon>Alphaproteobacteria</taxon>
        <taxon>Hyphomicrobiales</taxon>
        <taxon>Xanthobacteraceae</taxon>
        <taxon>Pseudolabrys</taxon>
    </lineage>
</organism>
<reference evidence="1 2" key="1">
    <citation type="submission" date="2018-07" db="EMBL/GenBank/DDBJ databases">
        <authorList>
            <person name="Quirk P.G."/>
            <person name="Krulwich T.A."/>
        </authorList>
    </citation>
    <scope>NUCLEOTIDE SEQUENCE [LARGE SCALE GENOMIC DNA]</scope>
    <source>
        <strain evidence="1 2">CC-BB4</strain>
    </source>
</reference>
<dbReference type="InterPro" id="IPR029044">
    <property type="entry name" value="Nucleotide-diphossugar_trans"/>
</dbReference>
<keyword evidence="1" id="KW-0808">Transferase</keyword>
<dbReference type="EMBL" id="CP031417">
    <property type="protein sequence ID" value="AXK80856.1"/>
    <property type="molecule type" value="Genomic_DNA"/>
</dbReference>
<dbReference type="InterPro" id="IPR018641">
    <property type="entry name" value="Trfase_1_rSAM/seldom-assoc"/>
</dbReference>
<accession>A0A345ZVA9</accession>
<dbReference type="SUPFAM" id="SSF53448">
    <property type="entry name" value="Nucleotide-diphospho-sugar transferases"/>
    <property type="match status" value="1"/>
</dbReference>
<dbReference type="NCBIfam" id="TIGR04282">
    <property type="entry name" value="glyco_like_cofC"/>
    <property type="match status" value="1"/>
</dbReference>
<dbReference type="KEGG" id="ptaw:DW352_10250"/>
<dbReference type="Pfam" id="PF09837">
    <property type="entry name" value="DUF2064"/>
    <property type="match status" value="1"/>
</dbReference>
<sequence>MVTPLPDAKTAVAILATAPIPGVAKTQLIPSIGEQAAAFLQERLTDRAVTTALSAEVGRVTLWGTPDTSHDTFLSMVARKPLTLRPQPAGDLGARMLAAATAAQGPVLLIGTACPALTPRHLRSTAKALQDGAEVVLIPAEDGGYVLIGLRRPEPSLFAQIPWGTPKVLAETRARVIASRLVLNEFPPLWDVETADDLPRMLREIPELALTATG</sequence>
<dbReference type="RefSeq" id="WP_115690907.1">
    <property type="nucleotide sequence ID" value="NZ_CP031417.1"/>
</dbReference>
<dbReference type="AlphaFoldDB" id="A0A345ZVA9"/>
<proteinExistence type="predicted"/>
<dbReference type="OrthoDB" id="9798250at2"/>
<dbReference type="PANTHER" id="PTHR36529:SF1">
    <property type="entry name" value="GLYCOSYLTRANSFERASE"/>
    <property type="match status" value="1"/>
</dbReference>
<dbReference type="PANTHER" id="PTHR36529">
    <property type="entry name" value="SLL1095 PROTEIN"/>
    <property type="match status" value="1"/>
</dbReference>
<evidence type="ECO:0000313" key="2">
    <source>
        <dbReference type="Proteomes" id="UP000254889"/>
    </source>
</evidence>
<protein>
    <submittedName>
        <fullName evidence="1">Glycosyltransferase</fullName>
    </submittedName>
</protein>
<name>A0A345ZVA9_9HYPH</name>
<keyword evidence="2" id="KW-1185">Reference proteome</keyword>
<dbReference type="Proteomes" id="UP000254889">
    <property type="component" value="Chromosome"/>
</dbReference>
<dbReference type="Gene3D" id="3.90.550.10">
    <property type="entry name" value="Spore Coat Polysaccharide Biosynthesis Protein SpsA, Chain A"/>
    <property type="match status" value="1"/>
</dbReference>
<gene>
    <name evidence="1" type="ORF">DW352_10250</name>
</gene>
<dbReference type="GO" id="GO:0016740">
    <property type="term" value="F:transferase activity"/>
    <property type="evidence" value="ECO:0007669"/>
    <property type="project" value="UniProtKB-KW"/>
</dbReference>
<evidence type="ECO:0000313" key="1">
    <source>
        <dbReference type="EMBL" id="AXK80856.1"/>
    </source>
</evidence>